<gene>
    <name evidence="1" type="ORF">E2C01_003070</name>
</gene>
<proteinExistence type="predicted"/>
<evidence type="ECO:0000313" key="1">
    <source>
        <dbReference type="EMBL" id="MPC10434.1"/>
    </source>
</evidence>
<comment type="caution">
    <text evidence="1">The sequence shown here is derived from an EMBL/GenBank/DDBJ whole genome shotgun (WGS) entry which is preliminary data.</text>
</comment>
<keyword evidence="2" id="KW-1185">Reference proteome</keyword>
<organism evidence="1 2">
    <name type="scientific">Portunus trituberculatus</name>
    <name type="common">Swimming crab</name>
    <name type="synonym">Neptunus trituberculatus</name>
    <dbReference type="NCBI Taxonomy" id="210409"/>
    <lineage>
        <taxon>Eukaryota</taxon>
        <taxon>Metazoa</taxon>
        <taxon>Ecdysozoa</taxon>
        <taxon>Arthropoda</taxon>
        <taxon>Crustacea</taxon>
        <taxon>Multicrustacea</taxon>
        <taxon>Malacostraca</taxon>
        <taxon>Eumalacostraca</taxon>
        <taxon>Eucarida</taxon>
        <taxon>Decapoda</taxon>
        <taxon>Pleocyemata</taxon>
        <taxon>Brachyura</taxon>
        <taxon>Eubrachyura</taxon>
        <taxon>Portunoidea</taxon>
        <taxon>Portunidae</taxon>
        <taxon>Portuninae</taxon>
        <taxon>Portunus</taxon>
    </lineage>
</organism>
<dbReference type="AlphaFoldDB" id="A0A5B7CP79"/>
<reference evidence="1 2" key="1">
    <citation type="submission" date="2019-05" db="EMBL/GenBank/DDBJ databases">
        <title>Another draft genome of Portunus trituberculatus and its Hox gene families provides insights of decapod evolution.</title>
        <authorList>
            <person name="Jeong J.-H."/>
            <person name="Song I."/>
            <person name="Kim S."/>
            <person name="Choi T."/>
            <person name="Kim D."/>
            <person name="Ryu S."/>
            <person name="Kim W."/>
        </authorList>
    </citation>
    <scope>NUCLEOTIDE SEQUENCE [LARGE SCALE GENOMIC DNA]</scope>
    <source>
        <tissue evidence="1">Muscle</tissue>
    </source>
</reference>
<accession>A0A5B7CP79</accession>
<sequence>MFGPWFTLPVPCGHISCSFKLNFSIPTFLRECGVIGARDGRSQSPTRIVKGEVSPWPTISHWAAQERMNK</sequence>
<dbReference type="Proteomes" id="UP000324222">
    <property type="component" value="Unassembled WGS sequence"/>
</dbReference>
<protein>
    <submittedName>
        <fullName evidence="1">Uncharacterized protein</fullName>
    </submittedName>
</protein>
<dbReference type="EMBL" id="VSRR010000117">
    <property type="protein sequence ID" value="MPC10434.1"/>
    <property type="molecule type" value="Genomic_DNA"/>
</dbReference>
<name>A0A5B7CP79_PORTR</name>
<evidence type="ECO:0000313" key="2">
    <source>
        <dbReference type="Proteomes" id="UP000324222"/>
    </source>
</evidence>